<gene>
    <name evidence="8" type="ORF">FN846DRAFT_787662</name>
</gene>
<dbReference type="Proteomes" id="UP000326924">
    <property type="component" value="Unassembled WGS sequence"/>
</dbReference>
<proteinExistence type="predicted"/>
<evidence type="ECO:0000313" key="9">
    <source>
        <dbReference type="Proteomes" id="UP000326924"/>
    </source>
</evidence>
<feature type="transmembrane region" description="Helical" evidence="6">
    <location>
        <begin position="303"/>
        <end position="325"/>
    </location>
</feature>
<feature type="domain" description="Major facilitator superfamily (MFS) profile" evidence="7">
    <location>
        <begin position="76"/>
        <end position="497"/>
    </location>
</feature>
<dbReference type="PANTHER" id="PTHR23502:SF38">
    <property type="entry name" value="POLYAMINE TRANSPORTER 4"/>
    <property type="match status" value="1"/>
</dbReference>
<evidence type="ECO:0000256" key="3">
    <source>
        <dbReference type="ARBA" id="ARBA00022989"/>
    </source>
</evidence>
<feature type="region of interest" description="Disordered" evidence="5">
    <location>
        <begin position="1"/>
        <end position="40"/>
    </location>
</feature>
<feature type="compositionally biased region" description="Basic and acidic residues" evidence="5">
    <location>
        <begin position="8"/>
        <end position="19"/>
    </location>
</feature>
<evidence type="ECO:0000256" key="5">
    <source>
        <dbReference type="SAM" id="MobiDB-lite"/>
    </source>
</evidence>
<comment type="subcellular location">
    <subcellularLocation>
        <location evidence="1">Membrane</location>
        <topology evidence="1">Multi-pass membrane protein</topology>
    </subcellularLocation>
</comment>
<dbReference type="InterPro" id="IPR020846">
    <property type="entry name" value="MFS_dom"/>
</dbReference>
<accession>A0A5J5EE67</accession>
<dbReference type="InterPro" id="IPR036259">
    <property type="entry name" value="MFS_trans_sf"/>
</dbReference>
<keyword evidence="2 6" id="KW-0812">Transmembrane</keyword>
<feature type="transmembrane region" description="Helical" evidence="6">
    <location>
        <begin position="107"/>
        <end position="129"/>
    </location>
</feature>
<dbReference type="InterPro" id="IPR011701">
    <property type="entry name" value="MFS"/>
</dbReference>
<evidence type="ECO:0000256" key="4">
    <source>
        <dbReference type="ARBA" id="ARBA00023136"/>
    </source>
</evidence>
<comment type="caution">
    <text evidence="8">The sequence shown here is derived from an EMBL/GenBank/DDBJ whole genome shotgun (WGS) entry which is preliminary data.</text>
</comment>
<evidence type="ECO:0000259" key="7">
    <source>
        <dbReference type="PROSITE" id="PS50850"/>
    </source>
</evidence>
<dbReference type="InParanoid" id="A0A5J5EE67"/>
<reference evidence="8 9" key="1">
    <citation type="submission" date="2019-09" db="EMBL/GenBank/DDBJ databases">
        <title>Draft genome of the ectomycorrhizal ascomycete Sphaerosporella brunnea.</title>
        <authorList>
            <consortium name="DOE Joint Genome Institute"/>
            <person name="Benucci G.M."/>
            <person name="Marozzi G."/>
            <person name="Antonielli L."/>
            <person name="Sanchez S."/>
            <person name="Marco P."/>
            <person name="Wang X."/>
            <person name="Falini L.B."/>
            <person name="Barry K."/>
            <person name="Haridas S."/>
            <person name="Lipzen A."/>
            <person name="Labutti K."/>
            <person name="Grigoriev I.V."/>
            <person name="Murat C."/>
            <person name="Martin F."/>
            <person name="Albertini E."/>
            <person name="Donnini D."/>
            <person name="Bonito G."/>
        </authorList>
    </citation>
    <scope>NUCLEOTIDE SEQUENCE [LARGE SCALE GENOMIC DNA]</scope>
    <source>
        <strain evidence="8 9">Sb_GMNB300</strain>
    </source>
</reference>
<keyword evidence="9" id="KW-1185">Reference proteome</keyword>
<sequence length="510" mass="55387">MASTAADLEEHTQPVDVEKNAQQSTTHSSASSTTVGKEENVDVAATPAPVAAPLDWDGPNDPDNPWNWPMSKRWYGTVVPGCLCLLVTFTSSVYAAGVYEVSAEFDVSITTALLGVSMYVIGLGLGPMFSAPLSEVFGRKMVYFVNLPIFMLFTMGAGLAHNIETLCLCRAFAGIFGGPALAVSAGSFVDVWDLKTSGSAVTVQAFATFMGPSVGPVVGGYLVDAKGWRWTMWIVLMMAGALLVPLYILEESYKPVILKRRALARGQELPPKPDPKTALKMIFTITLARPTVMLVKEPIVQAVALYSSFAFAVLFGFFEAYPFVFQREYQMSLGETGLCFLGIALGLCLGCLLYLVQDRIFYVPAHKKHNGSPPAEIRLIPAMIGSGLMPVGLFWFAWTAKKEIPWIVPCLAGIPFGAGLVLVFLSAIMYILEVYTPLVAASAIAGLGLLRYIFAMASPLFTVKMFENLGIAWATSVFGFIAIGLMPIPWIFNKWGPQIRRMSKFDALKD</sequence>
<dbReference type="GO" id="GO:0015606">
    <property type="term" value="F:spermidine transmembrane transporter activity"/>
    <property type="evidence" value="ECO:0007669"/>
    <property type="project" value="TreeGrafter"/>
</dbReference>
<dbReference type="EMBL" id="VXIS01000415">
    <property type="protein sequence ID" value="KAA8893650.1"/>
    <property type="molecule type" value="Genomic_DNA"/>
</dbReference>
<feature type="transmembrane region" description="Helical" evidence="6">
    <location>
        <begin position="337"/>
        <end position="357"/>
    </location>
</feature>
<name>A0A5J5EE67_9PEZI</name>
<feature type="transmembrane region" description="Helical" evidence="6">
    <location>
        <begin position="410"/>
        <end position="432"/>
    </location>
</feature>
<dbReference type="GO" id="GO:0000297">
    <property type="term" value="F:spermine transmembrane transporter activity"/>
    <property type="evidence" value="ECO:0007669"/>
    <property type="project" value="TreeGrafter"/>
</dbReference>
<feature type="transmembrane region" description="Helical" evidence="6">
    <location>
        <begin position="438"/>
        <end position="457"/>
    </location>
</feature>
<dbReference type="Gene3D" id="1.20.1250.20">
    <property type="entry name" value="MFS general substrate transporter like domains"/>
    <property type="match status" value="1"/>
</dbReference>
<feature type="transmembrane region" description="Helical" evidence="6">
    <location>
        <begin position="167"/>
        <end position="189"/>
    </location>
</feature>
<feature type="compositionally biased region" description="Low complexity" evidence="5">
    <location>
        <begin position="24"/>
        <end position="34"/>
    </location>
</feature>
<protein>
    <submittedName>
        <fullName evidence="8">Major facilitator superfamily domain-containing protein</fullName>
    </submittedName>
</protein>
<feature type="transmembrane region" description="Helical" evidence="6">
    <location>
        <begin position="469"/>
        <end position="492"/>
    </location>
</feature>
<keyword evidence="3 6" id="KW-1133">Transmembrane helix</keyword>
<dbReference type="GO" id="GO:0005886">
    <property type="term" value="C:plasma membrane"/>
    <property type="evidence" value="ECO:0007669"/>
    <property type="project" value="TreeGrafter"/>
</dbReference>
<dbReference type="PANTHER" id="PTHR23502">
    <property type="entry name" value="MAJOR FACILITATOR SUPERFAMILY"/>
    <property type="match status" value="1"/>
</dbReference>
<feature type="transmembrane region" description="Helical" evidence="6">
    <location>
        <begin position="230"/>
        <end position="249"/>
    </location>
</feature>
<keyword evidence="4 6" id="KW-0472">Membrane</keyword>
<evidence type="ECO:0000256" key="1">
    <source>
        <dbReference type="ARBA" id="ARBA00004141"/>
    </source>
</evidence>
<dbReference type="OrthoDB" id="3936150at2759"/>
<evidence type="ECO:0000256" key="6">
    <source>
        <dbReference type="SAM" id="Phobius"/>
    </source>
</evidence>
<dbReference type="AlphaFoldDB" id="A0A5J5EE67"/>
<feature type="transmembrane region" description="Helical" evidence="6">
    <location>
        <begin position="377"/>
        <end position="398"/>
    </location>
</feature>
<feature type="transmembrane region" description="Helical" evidence="6">
    <location>
        <begin position="74"/>
        <end position="95"/>
    </location>
</feature>
<organism evidence="8 9">
    <name type="scientific">Sphaerosporella brunnea</name>
    <dbReference type="NCBI Taxonomy" id="1250544"/>
    <lineage>
        <taxon>Eukaryota</taxon>
        <taxon>Fungi</taxon>
        <taxon>Dikarya</taxon>
        <taxon>Ascomycota</taxon>
        <taxon>Pezizomycotina</taxon>
        <taxon>Pezizomycetes</taxon>
        <taxon>Pezizales</taxon>
        <taxon>Pyronemataceae</taxon>
        <taxon>Sphaerosporella</taxon>
    </lineage>
</organism>
<dbReference type="Pfam" id="PF07690">
    <property type="entry name" value="MFS_1"/>
    <property type="match status" value="1"/>
</dbReference>
<dbReference type="FunCoup" id="A0A5J5EE67">
    <property type="interactions" value="26"/>
</dbReference>
<dbReference type="SUPFAM" id="SSF103473">
    <property type="entry name" value="MFS general substrate transporter"/>
    <property type="match status" value="1"/>
</dbReference>
<dbReference type="FunFam" id="1.20.1250.20:FF:000011">
    <property type="entry name" value="MFS multidrug transporter, putative"/>
    <property type="match status" value="1"/>
</dbReference>
<evidence type="ECO:0000256" key="2">
    <source>
        <dbReference type="ARBA" id="ARBA00022692"/>
    </source>
</evidence>
<feature type="transmembrane region" description="Helical" evidence="6">
    <location>
        <begin position="141"/>
        <end position="160"/>
    </location>
</feature>
<dbReference type="PROSITE" id="PS50850">
    <property type="entry name" value="MFS"/>
    <property type="match status" value="1"/>
</dbReference>
<dbReference type="CDD" id="cd17323">
    <property type="entry name" value="MFS_Tpo1_MDR_like"/>
    <property type="match status" value="1"/>
</dbReference>
<evidence type="ECO:0000313" key="8">
    <source>
        <dbReference type="EMBL" id="KAA8893650.1"/>
    </source>
</evidence>